<keyword evidence="3" id="KW-0812">Transmembrane</keyword>
<feature type="region of interest" description="Disordered" evidence="2">
    <location>
        <begin position="28"/>
        <end position="60"/>
    </location>
</feature>
<evidence type="ECO:0000256" key="3">
    <source>
        <dbReference type="SAM" id="Phobius"/>
    </source>
</evidence>
<dbReference type="Proteomes" id="UP001519271">
    <property type="component" value="Unassembled WGS sequence"/>
</dbReference>
<feature type="domain" description="DUF5780" evidence="5">
    <location>
        <begin position="274"/>
        <end position="377"/>
    </location>
</feature>
<dbReference type="Pfam" id="PF19092">
    <property type="entry name" value="DUF5780"/>
    <property type="match status" value="1"/>
</dbReference>
<evidence type="ECO:0000256" key="1">
    <source>
        <dbReference type="SAM" id="Coils"/>
    </source>
</evidence>
<accession>A0ABS4G5I6</accession>
<reference evidence="6 7" key="1">
    <citation type="submission" date="2021-03" db="EMBL/GenBank/DDBJ databases">
        <title>Genomic Encyclopedia of Type Strains, Phase IV (KMG-IV): sequencing the most valuable type-strain genomes for metagenomic binning, comparative biology and taxonomic classification.</title>
        <authorList>
            <person name="Goeker M."/>
        </authorList>
    </citation>
    <scope>NUCLEOTIDE SEQUENCE [LARGE SCALE GENOMIC DNA]</scope>
    <source>
        <strain evidence="6 7">DSM 6139</strain>
    </source>
</reference>
<dbReference type="EMBL" id="JAGGKC010000020">
    <property type="protein sequence ID" value="MBP1919825.1"/>
    <property type="molecule type" value="Genomic_DNA"/>
</dbReference>
<evidence type="ECO:0008006" key="8">
    <source>
        <dbReference type="Google" id="ProtNLM"/>
    </source>
</evidence>
<evidence type="ECO:0000259" key="4">
    <source>
        <dbReference type="Pfam" id="PF13240"/>
    </source>
</evidence>
<sequence length="381" mass="42539">MVCRKCGHDLPEDSLFCNVCGSSQTDIRNQNDNSNSAKSSEPASGDISGETRNTEVISQEQTRKNKPVKLLLPLLFVALAAFAIWAYTSIGGPADEFIKAVDASNVVLAKEIFETKIKSEKDASRLVSEIIERSTSAYTQFASGGTSFDDAKAKIKIMADSVSKEVAEKSALPITLSNLEIMKKSKESFASGEKFMANTDYASSIREFEKVSKDDSNYSQAQANIKKLEAEEAKRLEEFRKSEEIKKNQQVEVIKTEVLVQDETLKALYPDLFSVTIRNNSGKTIKNYKVSMLAWDSNGYPLKIEVLFYSAAYEYLGVADNVNVLHGETHGVDSGWELMEGHRIVKTKAVVSEAEFYDGSTWKNPYHEYFINNYMGKPYMD</sequence>
<keyword evidence="3" id="KW-1133">Transmembrane helix</keyword>
<proteinExistence type="predicted"/>
<organism evidence="6 7">
    <name type="scientific">Youngiibacter multivorans</name>
    <dbReference type="NCBI Taxonomy" id="937251"/>
    <lineage>
        <taxon>Bacteria</taxon>
        <taxon>Bacillati</taxon>
        <taxon>Bacillota</taxon>
        <taxon>Clostridia</taxon>
        <taxon>Eubacteriales</taxon>
        <taxon>Clostridiaceae</taxon>
        <taxon>Youngiibacter</taxon>
    </lineage>
</organism>
<evidence type="ECO:0000259" key="5">
    <source>
        <dbReference type="Pfam" id="PF19092"/>
    </source>
</evidence>
<gene>
    <name evidence="6" type="ORF">J2Z34_002321</name>
</gene>
<dbReference type="InterPro" id="IPR026870">
    <property type="entry name" value="Zinc_ribbon_dom"/>
</dbReference>
<keyword evidence="3" id="KW-0472">Membrane</keyword>
<dbReference type="Pfam" id="PF13240">
    <property type="entry name" value="Zn_Ribbon_1"/>
    <property type="match status" value="1"/>
</dbReference>
<dbReference type="InterPro" id="IPR043939">
    <property type="entry name" value="DUF5780"/>
</dbReference>
<name>A0ABS4G5I6_9CLOT</name>
<dbReference type="RefSeq" id="WP_209460016.1">
    <property type="nucleotide sequence ID" value="NZ_JAGGKC010000020.1"/>
</dbReference>
<keyword evidence="7" id="KW-1185">Reference proteome</keyword>
<keyword evidence="1" id="KW-0175">Coiled coil</keyword>
<feature type="transmembrane region" description="Helical" evidence="3">
    <location>
        <begin position="70"/>
        <end position="88"/>
    </location>
</feature>
<evidence type="ECO:0000313" key="6">
    <source>
        <dbReference type="EMBL" id="MBP1919825.1"/>
    </source>
</evidence>
<feature type="compositionally biased region" description="Polar residues" evidence="2">
    <location>
        <begin position="50"/>
        <end position="60"/>
    </location>
</feature>
<evidence type="ECO:0000313" key="7">
    <source>
        <dbReference type="Proteomes" id="UP001519271"/>
    </source>
</evidence>
<comment type="caution">
    <text evidence="6">The sequence shown here is derived from an EMBL/GenBank/DDBJ whole genome shotgun (WGS) entry which is preliminary data.</text>
</comment>
<feature type="coiled-coil region" evidence="1">
    <location>
        <begin position="211"/>
        <end position="238"/>
    </location>
</feature>
<feature type="compositionally biased region" description="Polar residues" evidence="2">
    <location>
        <begin position="28"/>
        <end position="42"/>
    </location>
</feature>
<protein>
    <recommendedName>
        <fullName evidence="8">Zinc ribbon domain-containing protein</fullName>
    </recommendedName>
</protein>
<feature type="domain" description="Zinc-ribbon" evidence="4">
    <location>
        <begin position="3"/>
        <end position="23"/>
    </location>
</feature>
<evidence type="ECO:0000256" key="2">
    <source>
        <dbReference type="SAM" id="MobiDB-lite"/>
    </source>
</evidence>